<gene>
    <name evidence="3" type="ORF">TKV_c09850</name>
</gene>
<dbReference type="Gene3D" id="3.40.50.2000">
    <property type="entry name" value="Glycogen Phosphorylase B"/>
    <property type="match status" value="2"/>
</dbReference>
<proteinExistence type="predicted"/>
<keyword evidence="3" id="KW-0328">Glycosyltransferase</keyword>
<dbReference type="GO" id="GO:0016757">
    <property type="term" value="F:glycosyltransferase activity"/>
    <property type="evidence" value="ECO:0007669"/>
    <property type="project" value="UniProtKB-KW"/>
</dbReference>
<dbReference type="Pfam" id="PF13439">
    <property type="entry name" value="Glyco_transf_4"/>
    <property type="match status" value="1"/>
</dbReference>
<name>A0A097AQT5_THEKI</name>
<protein>
    <submittedName>
        <fullName evidence="3">Putative glycosyltransferase</fullName>
        <ecNumber evidence="3">2.4.-.-</ecNumber>
    </submittedName>
</protein>
<dbReference type="AlphaFoldDB" id="A0A097AQT5"/>
<dbReference type="SUPFAM" id="SSF53756">
    <property type="entry name" value="UDP-Glycosyltransferase/glycogen phosphorylase"/>
    <property type="match status" value="1"/>
</dbReference>
<dbReference type="CDD" id="cd03808">
    <property type="entry name" value="GT4_CapM-like"/>
    <property type="match status" value="1"/>
</dbReference>
<keyword evidence="4" id="KW-1185">Reference proteome</keyword>
<accession>A0A097AQT5</accession>
<dbReference type="STRING" id="2325.TKV_c09850"/>
<dbReference type="Proteomes" id="UP000029669">
    <property type="component" value="Chromosome"/>
</dbReference>
<organism evidence="3 4">
    <name type="scientific">Thermoanaerobacter kivui</name>
    <name type="common">Acetogenium kivui</name>
    <dbReference type="NCBI Taxonomy" id="2325"/>
    <lineage>
        <taxon>Bacteria</taxon>
        <taxon>Bacillati</taxon>
        <taxon>Bacillota</taxon>
        <taxon>Clostridia</taxon>
        <taxon>Thermoanaerobacterales</taxon>
        <taxon>Thermoanaerobacteraceae</taxon>
        <taxon>Thermoanaerobacter</taxon>
    </lineage>
</organism>
<dbReference type="HOGENOM" id="CLU_009583_0_3_9"/>
<evidence type="ECO:0000259" key="2">
    <source>
        <dbReference type="Pfam" id="PF13439"/>
    </source>
</evidence>
<dbReference type="Pfam" id="PF00534">
    <property type="entry name" value="Glycos_transf_1"/>
    <property type="match status" value="1"/>
</dbReference>
<evidence type="ECO:0000259" key="1">
    <source>
        <dbReference type="Pfam" id="PF00534"/>
    </source>
</evidence>
<feature type="domain" description="Glycosyltransferase subfamily 4-like N-terminal" evidence="2">
    <location>
        <begin position="15"/>
        <end position="178"/>
    </location>
</feature>
<sequence length="372" mass="42082">MSKTKVLHIIRRSEGGMKKHLLSLVRLLDKEKYQIAIFCSFDQETQEYLKGLGIQVFEVDIDDGINFKKDYKAIKSIRKIVSEFKPDIVHMHGAKASLVGRIACYNKPVKSVVTVHNFLNYNNMNLYKKKLILGLSKILDKKTSQFIAVSNALKNDLILNQNVDKNKIKVVYNCIDTTFYDETSFDLRKELNLPENSFVVGSIARLIPAKGVQDLIKAASILKNINAYFVIAGDGPFKEELQKMIEGLNLKDKFFLLGYRRDIPAFLRNLDVFVLPSHEEGFGISVIEALNEGIPVVATKVGGISEIIEDGINGILVEKGNHIELAKAIQRLLTDEELRKRLSLKGKNSAEKYSCKKMVEEIEQIYDSLKGR</sequence>
<dbReference type="eggNOG" id="COG0297">
    <property type="taxonomic scope" value="Bacteria"/>
</dbReference>
<dbReference type="KEGG" id="tki:TKV_c09850"/>
<dbReference type="RefSeq" id="WP_049684958.1">
    <property type="nucleotide sequence ID" value="NZ_CP009170.1"/>
</dbReference>
<dbReference type="PANTHER" id="PTHR12526">
    <property type="entry name" value="GLYCOSYLTRANSFERASE"/>
    <property type="match status" value="1"/>
</dbReference>
<evidence type="ECO:0000313" key="3">
    <source>
        <dbReference type="EMBL" id="AIS52162.1"/>
    </source>
</evidence>
<feature type="domain" description="Glycosyl transferase family 1" evidence="1">
    <location>
        <begin position="186"/>
        <end position="348"/>
    </location>
</feature>
<dbReference type="InterPro" id="IPR028098">
    <property type="entry name" value="Glyco_trans_4-like_N"/>
</dbReference>
<evidence type="ECO:0000313" key="4">
    <source>
        <dbReference type="Proteomes" id="UP000029669"/>
    </source>
</evidence>
<dbReference type="EMBL" id="CP009170">
    <property type="protein sequence ID" value="AIS52162.1"/>
    <property type="molecule type" value="Genomic_DNA"/>
</dbReference>
<dbReference type="InterPro" id="IPR001296">
    <property type="entry name" value="Glyco_trans_1"/>
</dbReference>
<dbReference type="OrthoDB" id="3199616at2"/>
<dbReference type="EC" id="2.4.-.-" evidence="3"/>
<reference evidence="4" key="1">
    <citation type="journal article" date="2015" name="Genome Announc.">
        <title>Whole-Genome Sequences of 80 Environmental and Clinical Isolates of Burkholderia pseudomallei.</title>
        <authorList>
            <person name="Johnson S.L."/>
            <person name="Baker A.L."/>
            <person name="Chain P.S."/>
            <person name="Currie B.J."/>
            <person name="Daligault H.E."/>
            <person name="Davenport K.W."/>
            <person name="Davis C.B."/>
            <person name="Inglis T.J."/>
            <person name="Kaestli M."/>
            <person name="Koren S."/>
            <person name="Mayo M."/>
            <person name="Merritt A.J."/>
            <person name="Price E.P."/>
            <person name="Sarovich D.S."/>
            <person name="Warner J."/>
            <person name="Rosovitz M.J."/>
        </authorList>
    </citation>
    <scope>NUCLEOTIDE SEQUENCE [LARGE SCALE GENOMIC DNA]</scope>
    <source>
        <strain evidence="4">DSM 2030</strain>
    </source>
</reference>
<keyword evidence="3" id="KW-0808">Transferase</keyword>